<dbReference type="InterPro" id="IPR002762">
    <property type="entry name" value="CbiX-like"/>
</dbReference>
<keyword evidence="1" id="KW-0479">Metal-binding</keyword>
<dbReference type="Pfam" id="PF01903">
    <property type="entry name" value="CbiX"/>
    <property type="match status" value="2"/>
</dbReference>
<dbReference type="Proteomes" id="UP000011885">
    <property type="component" value="Unassembled WGS sequence"/>
</dbReference>
<evidence type="ECO:0000256" key="2">
    <source>
        <dbReference type="ARBA" id="ARBA00023239"/>
    </source>
</evidence>
<dbReference type="PATRIC" id="fig|1263870.3.peg.4677"/>
<dbReference type="CDD" id="cd03416">
    <property type="entry name" value="CbiX_SirB_N"/>
    <property type="match status" value="1"/>
</dbReference>
<reference evidence="3 4" key="1">
    <citation type="journal article" date="2013" name="Mar. Genomics">
        <title>Expression of sulfatases in Rhodopirellula baltica and the diversity of sulfatases in the genus Rhodopirellula.</title>
        <authorList>
            <person name="Wegner C.E."/>
            <person name="Richter-Heitmann T."/>
            <person name="Klindworth A."/>
            <person name="Klockow C."/>
            <person name="Richter M."/>
            <person name="Achstetter T."/>
            <person name="Glockner F.O."/>
            <person name="Harder J."/>
        </authorList>
    </citation>
    <scope>NUCLEOTIDE SEQUENCE [LARGE SCALE GENOMIC DNA]</scope>
    <source>
        <strain evidence="3 4">SM41</strain>
    </source>
</reference>
<gene>
    <name evidence="3" type="ORF">RSSM_04422</name>
</gene>
<dbReference type="Gene3D" id="3.40.50.1400">
    <property type="match status" value="2"/>
</dbReference>
<sequence>MVHEPSQYSWLVSLTSKEAVTGHQQQTEMGMPDRPTMDATSRRGVLLVGHGTRDSRGTDEFFLLGERLAERMRDTAVVKPCLLEFQQPDIAAAWESLMSAGCDRVTVAPLLLFSAGHAKSDIPSEVETARSKTPNGDAVKVCFAKPITRNAAMVEAVRSRLREKMSRRPVLASSAASESFGATGTFQPRTAVVMVGRGSRDPCATSDMRVLSEVVVRGRGRNNSPSMAAEFGLSSNGLWTTFYAMAQPRLPATLDLVAGTGVFDRVIVHPHLLFAGRLYEAIQRQVGEAAERFPGVQFDVSGYLGPTDLVASALADRIGSGEV</sequence>
<dbReference type="PANTHER" id="PTHR33542:SF3">
    <property type="entry name" value="SIROHYDROCHLORIN FERROCHELATASE, CHLOROPLASTIC"/>
    <property type="match status" value="1"/>
</dbReference>
<keyword evidence="4" id="KW-1185">Reference proteome</keyword>
<proteinExistence type="predicted"/>
<evidence type="ECO:0000256" key="1">
    <source>
        <dbReference type="ARBA" id="ARBA00022723"/>
    </source>
</evidence>
<dbReference type="SUPFAM" id="SSF53800">
    <property type="entry name" value="Chelatase"/>
    <property type="match status" value="1"/>
</dbReference>
<dbReference type="CDD" id="cd03414">
    <property type="entry name" value="CbiX_SirB_C"/>
    <property type="match status" value="1"/>
</dbReference>
<dbReference type="AlphaFoldDB" id="M5TY69"/>
<protein>
    <submittedName>
        <fullName evidence="3">Sirohydrochlorin cobaltochelatase</fullName>
    </submittedName>
</protein>
<name>M5TY69_9BACT</name>
<dbReference type="EMBL" id="ANOH01000297">
    <property type="protein sequence ID" value="EMI54135.1"/>
    <property type="molecule type" value="Genomic_DNA"/>
</dbReference>
<dbReference type="GO" id="GO:0046872">
    <property type="term" value="F:metal ion binding"/>
    <property type="evidence" value="ECO:0007669"/>
    <property type="project" value="UniProtKB-KW"/>
</dbReference>
<evidence type="ECO:0000313" key="4">
    <source>
        <dbReference type="Proteomes" id="UP000011885"/>
    </source>
</evidence>
<dbReference type="PANTHER" id="PTHR33542">
    <property type="entry name" value="SIROHYDROCHLORIN FERROCHELATASE, CHLOROPLASTIC"/>
    <property type="match status" value="1"/>
</dbReference>
<dbReference type="GO" id="GO:0016829">
    <property type="term" value="F:lyase activity"/>
    <property type="evidence" value="ECO:0007669"/>
    <property type="project" value="UniProtKB-KW"/>
</dbReference>
<dbReference type="InterPro" id="IPR050963">
    <property type="entry name" value="Sirohydro_Cobaltochel/CbiX"/>
</dbReference>
<comment type="caution">
    <text evidence="3">The sequence shown here is derived from an EMBL/GenBank/DDBJ whole genome shotgun (WGS) entry which is preliminary data.</text>
</comment>
<organism evidence="3 4">
    <name type="scientific">Rhodopirellula sallentina SM41</name>
    <dbReference type="NCBI Taxonomy" id="1263870"/>
    <lineage>
        <taxon>Bacteria</taxon>
        <taxon>Pseudomonadati</taxon>
        <taxon>Planctomycetota</taxon>
        <taxon>Planctomycetia</taxon>
        <taxon>Pirellulales</taxon>
        <taxon>Pirellulaceae</taxon>
        <taxon>Rhodopirellula</taxon>
    </lineage>
</organism>
<accession>M5TY69</accession>
<evidence type="ECO:0000313" key="3">
    <source>
        <dbReference type="EMBL" id="EMI54135.1"/>
    </source>
</evidence>
<keyword evidence="2" id="KW-0456">Lyase</keyword>